<dbReference type="GO" id="GO:0000381">
    <property type="term" value="P:regulation of alternative mRNA splicing, via spliceosome"/>
    <property type="evidence" value="ECO:0007669"/>
    <property type="project" value="InterPro"/>
</dbReference>
<keyword evidence="9" id="KW-1185">Reference proteome</keyword>
<evidence type="ECO:0000313" key="9">
    <source>
        <dbReference type="Proteomes" id="UP000747399"/>
    </source>
</evidence>
<dbReference type="PANTHER" id="PTHR15217:SF0">
    <property type="entry name" value="PRE-MRNA-SPLICING REGULATOR WTAP"/>
    <property type="match status" value="1"/>
</dbReference>
<proteinExistence type="inferred from homology"/>
<dbReference type="InterPro" id="IPR033757">
    <property type="entry name" value="WTAP"/>
</dbReference>
<dbReference type="GO" id="GO:0008380">
    <property type="term" value="P:RNA splicing"/>
    <property type="evidence" value="ECO:0007669"/>
    <property type="project" value="UniProtKB-KW"/>
</dbReference>
<keyword evidence="4" id="KW-0508">mRNA splicing</keyword>
<name>A0A8J4EZE7_9CHLO</name>
<dbReference type="Pfam" id="PF17098">
    <property type="entry name" value="Wtap"/>
    <property type="match status" value="1"/>
</dbReference>
<evidence type="ECO:0000256" key="4">
    <source>
        <dbReference type="ARBA" id="ARBA00023187"/>
    </source>
</evidence>
<feature type="non-terminal residue" evidence="8">
    <location>
        <position position="341"/>
    </location>
</feature>
<dbReference type="GO" id="GO:0006397">
    <property type="term" value="P:mRNA processing"/>
    <property type="evidence" value="ECO:0007669"/>
    <property type="project" value="UniProtKB-KW"/>
</dbReference>
<sequence length="341" mass="36754">MEDDLYDGDLYGDPGGDYDGGFGDVDDSYLPGSSGQGLPAVDALRGKGVNNSGPPAIPSARDLFSDPPAGRDEDARDSRARDAQQAASDRWRNAFKEVASICGLHTTNRDPDVHTVLETVRRIKASESSAQEELRQLRRRDAALQMQLADRNLEALELRRELASAASAADPSVVQLKQLMLDPAVAREFARLRSELEAAQAELATAREELAAVTFTQESKVGRQLMAKCRSLQEENEEMGRELAEGKAHLAEAAAALARSQADDMRAAYQELEDHCLVMEDEAEELEREIFALRSRVMELERDAGLPLSISGVGGGVGMGPGMGGMGPIGPGGFGGRRPFD</sequence>
<evidence type="ECO:0000256" key="6">
    <source>
        <dbReference type="SAM" id="Coils"/>
    </source>
</evidence>
<evidence type="ECO:0000256" key="5">
    <source>
        <dbReference type="ARBA" id="ARBA00023242"/>
    </source>
</evidence>
<protein>
    <submittedName>
        <fullName evidence="8">Uncharacterized protein</fullName>
    </submittedName>
</protein>
<accession>A0A8J4EZE7</accession>
<feature type="compositionally biased region" description="Basic and acidic residues" evidence="7">
    <location>
        <begin position="69"/>
        <end position="82"/>
    </location>
</feature>
<keyword evidence="3" id="KW-0507">mRNA processing</keyword>
<evidence type="ECO:0000256" key="2">
    <source>
        <dbReference type="ARBA" id="ARBA00010313"/>
    </source>
</evidence>
<dbReference type="PANTHER" id="PTHR15217">
    <property type="entry name" value="WILMS' TUMOR 1-ASSOCIATING PROTEIN"/>
    <property type="match status" value="1"/>
</dbReference>
<keyword evidence="6" id="KW-0175">Coiled coil</keyword>
<comment type="subcellular location">
    <subcellularLocation>
        <location evidence="1">Nucleus</location>
    </subcellularLocation>
</comment>
<feature type="region of interest" description="Disordered" evidence="7">
    <location>
        <begin position="1"/>
        <end position="89"/>
    </location>
</feature>
<evidence type="ECO:0000313" key="8">
    <source>
        <dbReference type="EMBL" id="GIL53486.1"/>
    </source>
</evidence>
<evidence type="ECO:0000256" key="7">
    <source>
        <dbReference type="SAM" id="MobiDB-lite"/>
    </source>
</evidence>
<dbReference type="Proteomes" id="UP000747399">
    <property type="component" value="Unassembled WGS sequence"/>
</dbReference>
<keyword evidence="5" id="KW-0539">Nucleus</keyword>
<feature type="compositionally biased region" description="Gly residues" evidence="7">
    <location>
        <begin position="13"/>
        <end position="23"/>
    </location>
</feature>
<dbReference type="AlphaFoldDB" id="A0A8J4EZE7"/>
<dbReference type="GO" id="GO:0005634">
    <property type="term" value="C:nucleus"/>
    <property type="evidence" value="ECO:0007669"/>
    <property type="project" value="UniProtKB-SubCell"/>
</dbReference>
<feature type="coiled-coil region" evidence="6">
    <location>
        <begin position="120"/>
        <end position="303"/>
    </location>
</feature>
<gene>
    <name evidence="8" type="ORF">Vafri_9057</name>
</gene>
<reference evidence="8" key="1">
    <citation type="journal article" date="2021" name="Proc. Natl. Acad. Sci. U.S.A.">
        <title>Three genomes in the algal genus Volvox reveal the fate of a haploid sex-determining region after a transition to homothallism.</title>
        <authorList>
            <person name="Yamamoto K."/>
            <person name="Hamaji T."/>
            <person name="Kawai-Toyooka H."/>
            <person name="Matsuzaki R."/>
            <person name="Takahashi F."/>
            <person name="Nishimura Y."/>
            <person name="Kawachi M."/>
            <person name="Noguchi H."/>
            <person name="Minakuchi Y."/>
            <person name="Umen J.G."/>
            <person name="Toyoda A."/>
            <person name="Nozaki H."/>
        </authorList>
    </citation>
    <scope>NUCLEOTIDE SEQUENCE</scope>
    <source>
        <strain evidence="8">NIES-3780</strain>
    </source>
</reference>
<dbReference type="EMBL" id="BNCO01000015">
    <property type="protein sequence ID" value="GIL53486.1"/>
    <property type="molecule type" value="Genomic_DNA"/>
</dbReference>
<comment type="similarity">
    <text evidence="2">Belongs to the fl(2)d family.</text>
</comment>
<dbReference type="GO" id="GO:0016556">
    <property type="term" value="P:mRNA modification"/>
    <property type="evidence" value="ECO:0007669"/>
    <property type="project" value="InterPro"/>
</dbReference>
<evidence type="ECO:0000256" key="1">
    <source>
        <dbReference type="ARBA" id="ARBA00004123"/>
    </source>
</evidence>
<organism evidence="8 9">
    <name type="scientific">Volvox africanus</name>
    <dbReference type="NCBI Taxonomy" id="51714"/>
    <lineage>
        <taxon>Eukaryota</taxon>
        <taxon>Viridiplantae</taxon>
        <taxon>Chlorophyta</taxon>
        <taxon>core chlorophytes</taxon>
        <taxon>Chlorophyceae</taxon>
        <taxon>CS clade</taxon>
        <taxon>Chlamydomonadales</taxon>
        <taxon>Volvocaceae</taxon>
        <taxon>Volvox</taxon>
    </lineage>
</organism>
<comment type="caution">
    <text evidence="8">The sequence shown here is derived from an EMBL/GenBank/DDBJ whole genome shotgun (WGS) entry which is preliminary data.</text>
</comment>
<evidence type="ECO:0000256" key="3">
    <source>
        <dbReference type="ARBA" id="ARBA00022664"/>
    </source>
</evidence>